<evidence type="ECO:0000313" key="3">
    <source>
        <dbReference type="EMBL" id="MBB6510877.1"/>
    </source>
</evidence>
<dbReference type="Pfam" id="PF02517">
    <property type="entry name" value="Rce1-like"/>
    <property type="match status" value="1"/>
</dbReference>
<sequence>MISTDRDFPFYNGKPVEIDGPGWLLVIVSLASALLVLTLVPLRTFPYNLIPALLFVAVPVLALRKVAGPHWNCLFRPVGFRSVGLMVLFGVATLLGSMAMGLVLQQFFELYSNPVADAIAAMSATQVSATLLVTGIQLVGEELFGILPFLAVLWLCVQRLHLSRRLGIVIAVVVSSLLFGAAHLPTYDWHFAQSLIGIGFARLILTLAYIVTRNLWVSAGAHIINDWTGFVFMLEFGHVPINAVE</sequence>
<feature type="transmembrane region" description="Helical" evidence="1">
    <location>
        <begin position="45"/>
        <end position="63"/>
    </location>
</feature>
<name>A0A7X0JQ86_9HYPH</name>
<feature type="domain" description="CAAX prenyl protease 2/Lysostaphin resistance protein A-like" evidence="2">
    <location>
        <begin position="128"/>
        <end position="227"/>
    </location>
</feature>
<evidence type="ECO:0000259" key="2">
    <source>
        <dbReference type="Pfam" id="PF02517"/>
    </source>
</evidence>
<comment type="caution">
    <text evidence="3">The sequence shown here is derived from an EMBL/GenBank/DDBJ whole genome shotgun (WGS) entry which is preliminary data.</text>
</comment>
<keyword evidence="1" id="KW-0812">Transmembrane</keyword>
<dbReference type="AlphaFoldDB" id="A0A7X0JQ86"/>
<feature type="transmembrane region" description="Helical" evidence="1">
    <location>
        <begin position="83"/>
        <end position="108"/>
    </location>
</feature>
<reference evidence="3 4" key="1">
    <citation type="submission" date="2020-08" db="EMBL/GenBank/DDBJ databases">
        <title>The Agave Microbiome: Exploring the role of microbial communities in plant adaptations to desert environments.</title>
        <authorList>
            <person name="Partida-Martinez L.P."/>
        </authorList>
    </citation>
    <scope>NUCLEOTIDE SEQUENCE [LARGE SCALE GENOMIC DNA]</scope>
    <source>
        <strain evidence="3 4">AS3.12</strain>
    </source>
</reference>
<protein>
    <submittedName>
        <fullName evidence="3">Membrane protease YdiL (CAAX protease family)</fullName>
    </submittedName>
</protein>
<keyword evidence="1" id="KW-0472">Membrane</keyword>
<dbReference type="InterPro" id="IPR003675">
    <property type="entry name" value="Rce1/LyrA-like_dom"/>
</dbReference>
<feature type="transmembrane region" description="Helical" evidence="1">
    <location>
        <begin position="166"/>
        <end position="185"/>
    </location>
</feature>
<organism evidence="3 4">
    <name type="scientific">Rhizobium soli</name>
    <dbReference type="NCBI Taxonomy" id="424798"/>
    <lineage>
        <taxon>Bacteria</taxon>
        <taxon>Pseudomonadati</taxon>
        <taxon>Pseudomonadota</taxon>
        <taxon>Alphaproteobacteria</taxon>
        <taxon>Hyphomicrobiales</taxon>
        <taxon>Rhizobiaceae</taxon>
        <taxon>Rhizobium/Agrobacterium group</taxon>
        <taxon>Rhizobium</taxon>
    </lineage>
</organism>
<accession>A0A7X0JQ86</accession>
<dbReference type="Proteomes" id="UP000585437">
    <property type="component" value="Unassembled WGS sequence"/>
</dbReference>
<dbReference type="RefSeq" id="WP_200933918.1">
    <property type="nucleotide sequence ID" value="NZ_JACHBU010000011.1"/>
</dbReference>
<keyword evidence="4" id="KW-1185">Reference proteome</keyword>
<dbReference type="GO" id="GO:0006508">
    <property type="term" value="P:proteolysis"/>
    <property type="evidence" value="ECO:0007669"/>
    <property type="project" value="UniProtKB-KW"/>
</dbReference>
<feature type="transmembrane region" description="Helical" evidence="1">
    <location>
        <begin position="21"/>
        <end position="39"/>
    </location>
</feature>
<feature type="transmembrane region" description="Helical" evidence="1">
    <location>
        <begin position="191"/>
        <end position="211"/>
    </location>
</feature>
<feature type="transmembrane region" description="Helical" evidence="1">
    <location>
        <begin position="128"/>
        <end position="154"/>
    </location>
</feature>
<keyword evidence="1" id="KW-1133">Transmembrane helix</keyword>
<gene>
    <name evidence="3" type="ORF">F4695_004269</name>
</gene>
<keyword evidence="3" id="KW-0645">Protease</keyword>
<evidence type="ECO:0000313" key="4">
    <source>
        <dbReference type="Proteomes" id="UP000585437"/>
    </source>
</evidence>
<keyword evidence="3" id="KW-0378">Hydrolase</keyword>
<dbReference type="GO" id="GO:0080120">
    <property type="term" value="P:CAAX-box protein maturation"/>
    <property type="evidence" value="ECO:0007669"/>
    <property type="project" value="UniProtKB-ARBA"/>
</dbReference>
<dbReference type="GO" id="GO:0004175">
    <property type="term" value="F:endopeptidase activity"/>
    <property type="evidence" value="ECO:0007669"/>
    <property type="project" value="UniProtKB-ARBA"/>
</dbReference>
<dbReference type="EMBL" id="JACHBU010000011">
    <property type="protein sequence ID" value="MBB6510877.1"/>
    <property type="molecule type" value="Genomic_DNA"/>
</dbReference>
<evidence type="ECO:0000256" key="1">
    <source>
        <dbReference type="SAM" id="Phobius"/>
    </source>
</evidence>
<proteinExistence type="predicted"/>